<evidence type="ECO:0000313" key="6">
    <source>
        <dbReference type="Proteomes" id="UP001564626"/>
    </source>
</evidence>
<dbReference type="InterPro" id="IPR050984">
    <property type="entry name" value="Gfo/Idh/MocA_domain"/>
</dbReference>
<sequence>MQPLRIGILGAARITERALLAPARDAGHRLVAVAARDPHRAADVAHRHGIERVHDHYADVLADPDVEVVYNPLPNGLHGPWNLAAVRAGKHVLTEKPFASNADEAREVRAAATAAGVTVVEAFHYRHHPLTHRLRALLADGELGELRTVEAEMSTPAPADDDPRWSAALAGGALMDLGCYSLHLHRALAPWAGGAPRVRTATAAEWSPGVDRWLEAELAFPGGATGRARCDMAAAHRRFTCRITGSRGSAEAADFVLPHTDDRLTVTTGAGTRVEHLGRRSSYAYQLDALAAHLRDGAPIATDVDDAVDTMQLIDDCYRAAGLGPRSRAERP</sequence>
<dbReference type="EMBL" id="JBGEHV010000001">
    <property type="protein sequence ID" value="MEY8037956.1"/>
    <property type="molecule type" value="Genomic_DNA"/>
</dbReference>
<keyword evidence="2" id="KW-0560">Oxidoreductase</keyword>
<protein>
    <submittedName>
        <fullName evidence="5">Gfo/Idh/MocA family protein</fullName>
    </submittedName>
</protein>
<dbReference type="InterPro" id="IPR036291">
    <property type="entry name" value="NAD(P)-bd_dom_sf"/>
</dbReference>
<organism evidence="5 6">
    <name type="scientific">Saccharopolyspora cebuensis</name>
    <dbReference type="NCBI Taxonomy" id="418759"/>
    <lineage>
        <taxon>Bacteria</taxon>
        <taxon>Bacillati</taxon>
        <taxon>Actinomycetota</taxon>
        <taxon>Actinomycetes</taxon>
        <taxon>Pseudonocardiales</taxon>
        <taxon>Pseudonocardiaceae</taxon>
        <taxon>Saccharopolyspora</taxon>
    </lineage>
</organism>
<dbReference type="Gene3D" id="3.30.360.10">
    <property type="entry name" value="Dihydrodipicolinate Reductase, domain 2"/>
    <property type="match status" value="1"/>
</dbReference>
<comment type="similarity">
    <text evidence="1">Belongs to the Gfo/Idh/MocA family.</text>
</comment>
<proteinExistence type="inferred from homology"/>
<dbReference type="InterPro" id="IPR000683">
    <property type="entry name" value="Gfo/Idh/MocA-like_OxRdtase_N"/>
</dbReference>
<evidence type="ECO:0000256" key="2">
    <source>
        <dbReference type="ARBA" id="ARBA00023002"/>
    </source>
</evidence>
<evidence type="ECO:0000259" key="3">
    <source>
        <dbReference type="Pfam" id="PF01408"/>
    </source>
</evidence>
<dbReference type="SUPFAM" id="SSF51735">
    <property type="entry name" value="NAD(P)-binding Rossmann-fold domains"/>
    <property type="match status" value="1"/>
</dbReference>
<gene>
    <name evidence="5" type="ORF">AB8O55_00955</name>
</gene>
<dbReference type="PANTHER" id="PTHR22604:SF105">
    <property type="entry name" value="TRANS-1,2-DIHYDROBENZENE-1,2-DIOL DEHYDROGENASE"/>
    <property type="match status" value="1"/>
</dbReference>
<evidence type="ECO:0000256" key="1">
    <source>
        <dbReference type="ARBA" id="ARBA00010928"/>
    </source>
</evidence>
<accession>A0ABV4CAG9</accession>
<dbReference type="SUPFAM" id="SSF55347">
    <property type="entry name" value="Glyceraldehyde-3-phosphate dehydrogenase-like, C-terminal domain"/>
    <property type="match status" value="1"/>
</dbReference>
<dbReference type="InterPro" id="IPR055170">
    <property type="entry name" value="GFO_IDH_MocA-like_dom"/>
</dbReference>
<keyword evidence="6" id="KW-1185">Reference proteome</keyword>
<name>A0ABV4CAG9_9PSEU</name>
<comment type="caution">
    <text evidence="5">The sequence shown here is derived from an EMBL/GenBank/DDBJ whole genome shotgun (WGS) entry which is preliminary data.</text>
</comment>
<dbReference type="PANTHER" id="PTHR22604">
    <property type="entry name" value="OXIDOREDUCTASES"/>
    <property type="match status" value="1"/>
</dbReference>
<dbReference type="Gene3D" id="3.40.50.720">
    <property type="entry name" value="NAD(P)-binding Rossmann-like Domain"/>
    <property type="match status" value="1"/>
</dbReference>
<dbReference type="Pfam" id="PF22725">
    <property type="entry name" value="GFO_IDH_MocA_C3"/>
    <property type="match status" value="1"/>
</dbReference>
<feature type="domain" description="Gfo/Idh/MocA-like oxidoreductase N-terminal" evidence="3">
    <location>
        <begin position="4"/>
        <end position="121"/>
    </location>
</feature>
<dbReference type="Proteomes" id="UP001564626">
    <property type="component" value="Unassembled WGS sequence"/>
</dbReference>
<dbReference type="RefSeq" id="WP_345366191.1">
    <property type="nucleotide sequence ID" value="NZ_BAABII010000016.1"/>
</dbReference>
<reference evidence="5 6" key="1">
    <citation type="submission" date="2024-08" db="EMBL/GenBank/DDBJ databases">
        <title>Genome mining of Saccharopolyspora cebuensis PGLac3 from Nigerian medicinal plant.</title>
        <authorList>
            <person name="Ezeobiora C.E."/>
            <person name="Igbokwe N.H."/>
            <person name="Amin D.H."/>
            <person name="Mendie U.E."/>
        </authorList>
    </citation>
    <scope>NUCLEOTIDE SEQUENCE [LARGE SCALE GENOMIC DNA]</scope>
    <source>
        <strain evidence="5 6">PGLac3</strain>
    </source>
</reference>
<dbReference type="Pfam" id="PF01408">
    <property type="entry name" value="GFO_IDH_MocA"/>
    <property type="match status" value="1"/>
</dbReference>
<evidence type="ECO:0000259" key="4">
    <source>
        <dbReference type="Pfam" id="PF22725"/>
    </source>
</evidence>
<feature type="domain" description="GFO/IDH/MocA-like oxidoreductase" evidence="4">
    <location>
        <begin position="133"/>
        <end position="251"/>
    </location>
</feature>
<evidence type="ECO:0000313" key="5">
    <source>
        <dbReference type="EMBL" id="MEY8037956.1"/>
    </source>
</evidence>